<keyword evidence="1" id="KW-0472">Membrane</keyword>
<protein>
    <recommendedName>
        <fullName evidence="4">Transmembrane protein</fullName>
    </recommendedName>
</protein>
<comment type="caution">
    <text evidence="2">The sequence shown here is derived from an EMBL/GenBank/DDBJ whole genome shotgun (WGS) entry which is preliminary data.</text>
</comment>
<gene>
    <name evidence="2" type="ORF">N7450_011766</name>
</gene>
<evidence type="ECO:0000313" key="2">
    <source>
        <dbReference type="EMBL" id="KAJ5569280.1"/>
    </source>
</evidence>
<dbReference type="AlphaFoldDB" id="A0AAD6DBH7"/>
<evidence type="ECO:0000256" key="1">
    <source>
        <dbReference type="SAM" id="Phobius"/>
    </source>
</evidence>
<dbReference type="Proteomes" id="UP001216150">
    <property type="component" value="Unassembled WGS sequence"/>
</dbReference>
<feature type="transmembrane region" description="Helical" evidence="1">
    <location>
        <begin position="137"/>
        <end position="160"/>
    </location>
</feature>
<name>A0AAD6DBH7_9EURO</name>
<keyword evidence="1" id="KW-1133">Transmembrane helix</keyword>
<sequence>MNIVVNDTYNSNVTASGAPNAKRSQSSRNSLEQESRILLAFEAIRKKEINIIYEAVHRFDVPETMLRRCLKGCTYNILFENIYNFNEISFAIDFIATTGFYYFVLFSKIKLKLKNIFDIYGKYLIVQFEQICKKNNIIFICILLYSFYYLQFFDIDYFAIFKQLYNCLIKIYSIIYSEILSFQNNQNSFATTEIIFYNPD</sequence>
<dbReference type="EMBL" id="JAQJAC010000010">
    <property type="protein sequence ID" value="KAJ5569280.1"/>
    <property type="molecule type" value="Genomic_DNA"/>
</dbReference>
<keyword evidence="1" id="KW-0812">Transmembrane</keyword>
<organism evidence="2 3">
    <name type="scientific">Penicillium hetheringtonii</name>
    <dbReference type="NCBI Taxonomy" id="911720"/>
    <lineage>
        <taxon>Eukaryota</taxon>
        <taxon>Fungi</taxon>
        <taxon>Dikarya</taxon>
        <taxon>Ascomycota</taxon>
        <taxon>Pezizomycotina</taxon>
        <taxon>Eurotiomycetes</taxon>
        <taxon>Eurotiomycetidae</taxon>
        <taxon>Eurotiales</taxon>
        <taxon>Aspergillaceae</taxon>
        <taxon>Penicillium</taxon>
    </lineage>
</organism>
<evidence type="ECO:0008006" key="4">
    <source>
        <dbReference type="Google" id="ProtNLM"/>
    </source>
</evidence>
<feature type="transmembrane region" description="Helical" evidence="1">
    <location>
        <begin position="88"/>
        <end position="106"/>
    </location>
</feature>
<proteinExistence type="predicted"/>
<accession>A0AAD6DBH7</accession>
<reference evidence="2 3" key="1">
    <citation type="journal article" date="2023" name="IMA Fungus">
        <title>Comparative genomic study of the Penicillium genus elucidates a diverse pangenome and 15 lateral gene transfer events.</title>
        <authorList>
            <person name="Petersen C."/>
            <person name="Sorensen T."/>
            <person name="Nielsen M.R."/>
            <person name="Sondergaard T.E."/>
            <person name="Sorensen J.L."/>
            <person name="Fitzpatrick D.A."/>
            <person name="Frisvad J.C."/>
            <person name="Nielsen K.L."/>
        </authorList>
    </citation>
    <scope>NUCLEOTIDE SEQUENCE [LARGE SCALE GENOMIC DNA]</scope>
    <source>
        <strain evidence="2 3">IBT 29057</strain>
    </source>
</reference>
<evidence type="ECO:0000313" key="3">
    <source>
        <dbReference type="Proteomes" id="UP001216150"/>
    </source>
</evidence>
<keyword evidence="3" id="KW-1185">Reference proteome</keyword>